<dbReference type="Pfam" id="PF00501">
    <property type="entry name" value="AMP-binding"/>
    <property type="match status" value="1"/>
</dbReference>
<dbReference type="SUPFAM" id="SSF52777">
    <property type="entry name" value="CoA-dependent acyltransferases"/>
    <property type="match status" value="2"/>
</dbReference>
<dbReference type="InterPro" id="IPR001031">
    <property type="entry name" value="Thioesterase"/>
</dbReference>
<evidence type="ECO:0000313" key="7">
    <source>
        <dbReference type="Proteomes" id="UP000444318"/>
    </source>
</evidence>
<dbReference type="GO" id="GO:0009366">
    <property type="term" value="C:enterobactin synthetase complex"/>
    <property type="evidence" value="ECO:0007669"/>
    <property type="project" value="TreeGrafter"/>
</dbReference>
<dbReference type="NCBIfam" id="TIGR01733">
    <property type="entry name" value="AA-adenyl-dom"/>
    <property type="match status" value="1"/>
</dbReference>
<dbReference type="PROSITE" id="PS00012">
    <property type="entry name" value="PHOSPHOPANTETHEINE"/>
    <property type="match status" value="1"/>
</dbReference>
<comment type="similarity">
    <text evidence="2">Belongs to the ATP-dependent AMP-binding enzyme family.</text>
</comment>
<dbReference type="Gene3D" id="3.30.559.30">
    <property type="entry name" value="Nonribosomal peptide synthetase, condensation domain"/>
    <property type="match status" value="1"/>
</dbReference>
<dbReference type="Gene3D" id="3.40.50.1820">
    <property type="entry name" value="alpha/beta hydrolase"/>
    <property type="match status" value="1"/>
</dbReference>
<dbReference type="PANTHER" id="PTHR45527">
    <property type="entry name" value="NONRIBOSOMAL PEPTIDE SYNTHETASE"/>
    <property type="match status" value="1"/>
</dbReference>
<dbReference type="GO" id="GO:0009239">
    <property type="term" value="P:enterobactin biosynthetic process"/>
    <property type="evidence" value="ECO:0007669"/>
    <property type="project" value="TreeGrafter"/>
</dbReference>
<dbReference type="InterPro" id="IPR001242">
    <property type="entry name" value="Condensation_dom"/>
</dbReference>
<dbReference type="PROSITE" id="PS00455">
    <property type="entry name" value="AMP_BINDING"/>
    <property type="match status" value="1"/>
</dbReference>
<dbReference type="InterPro" id="IPR045851">
    <property type="entry name" value="AMP-bd_C_sf"/>
</dbReference>
<dbReference type="Pfam" id="PF00550">
    <property type="entry name" value="PP-binding"/>
    <property type="match status" value="1"/>
</dbReference>
<protein>
    <submittedName>
        <fullName evidence="6">Amino acid adenylation domain-containing protein</fullName>
    </submittedName>
</protein>
<dbReference type="InterPro" id="IPR000873">
    <property type="entry name" value="AMP-dep_synth/lig_dom"/>
</dbReference>
<dbReference type="GO" id="GO:0047527">
    <property type="term" value="F:2,3-dihydroxybenzoate-serine ligase activity"/>
    <property type="evidence" value="ECO:0007669"/>
    <property type="project" value="TreeGrafter"/>
</dbReference>
<dbReference type="RefSeq" id="WP_152801430.1">
    <property type="nucleotide sequence ID" value="NZ_WHUF01000001.1"/>
</dbReference>
<keyword evidence="3" id="KW-0596">Phosphopantetheine</keyword>
<evidence type="ECO:0000313" key="6">
    <source>
        <dbReference type="EMBL" id="MQA18412.1"/>
    </source>
</evidence>
<dbReference type="InterPro" id="IPR006162">
    <property type="entry name" value="Ppantetheine_attach_site"/>
</dbReference>
<dbReference type="Proteomes" id="UP000444318">
    <property type="component" value="Unassembled WGS sequence"/>
</dbReference>
<dbReference type="CDD" id="cd17649">
    <property type="entry name" value="A_NRPS_PvdJ-like"/>
    <property type="match status" value="1"/>
</dbReference>
<dbReference type="Gene3D" id="2.30.38.10">
    <property type="entry name" value="Luciferase, Domain 3"/>
    <property type="match status" value="1"/>
</dbReference>
<accession>A0A843S6S0</accession>
<dbReference type="SMART" id="SM00823">
    <property type="entry name" value="PKS_PP"/>
    <property type="match status" value="1"/>
</dbReference>
<name>A0A843S6S0_9BURK</name>
<dbReference type="Pfam" id="PF00668">
    <property type="entry name" value="Condensation"/>
    <property type="match status" value="1"/>
</dbReference>
<sequence>MGNKLPQDATIELVSPAQRSLWFLTQLTQTSQRLHIRIELRWPKPIDRALLAYGLTALQARHPILQTTFHRLAWGDIEQRLGSAAPLLLERSGDYASWAERQDFDLERQPGIKAWLEGSTLILAVHRMLADAGSAGILADELLRGIAGEPLPAVGPQAFHQHAARQLEQLGAGTLTPDYDYWMAKLAGGSPSLALALDRPRTAVRTYADAQIGMELDGAQSAALRAFCAGRDVPAEQVVRAAFAVLLYRHTMQTSLRMATFDSGRPAALDGVIGPFENVLVSSLTLDSSMNFSDLLEAVRAEDARNRAHAALPFDKLLERLNADGFQKHELPFQVGYAWRSQDAARRPSPDIATRIDEDQALRVDLLLRAGERVGGSHASTPSYVLTLSYAAALFDASTAAALMDRLRSLLAQALAAPQSRLDGLQLVDAQALARLSAPWPAASYSPVPVHQLMAQQLALHGEGDALVCGGDTMSHALMHAAANRLAHYLVSIGVGAETRVGVALERGVGMIVTLLAVFKAGGALVPIDPAYPQERIEYILNDAAVFCLLTQTSLRDQLPPLTAGATIAVDALDLTAFPATAPEVDVSPQQMAYIIYTSGSTGRPKGVTVAHGPLSLHCQATAELYEMSAASRELHFLSISFDGAHERWIVPLIVGGCVVLRGGALWSAAETHAAMREHRVNNAGFPTSYVQQLAEWAEGRSDAASLRLLSFGGEGMPRATFEQLKRALSPECLINGYGPTETVISPLAWKTTASASFDGAFAPIGRAVGPRRAYVLDADLNPVPPGVAGELHIGGACLARGYHGQPAATADRFIPDPFTADGGRMYRTGDQVRWRADGIIEYLGRLDHQVKVRGFRIELGEIEAALGKLDSVREAVVVLHQTPQGARLVGYAVADQSAAIDGATLRHRLAAQLPDYMVPAAIVMLDSLPLTPNGKIDRKALPLPTQERREVVEPSTDLERQLVAIWQEVLQLQQVGTADNFFELGGDSLSALRVLTMLDKRLPDHGLGIVDLFNYPDIASLARALTDRNLAGSEVVCLRRGGSKPTLYCFPGLLVSTLEYTGLVNYLGPDQPATGFICHSLSGGDGEPLAVSALAARYADHIRSHSAGLPVMLLGWSWGGILAYEAARLLGDSVDVRFVGMLDVCALDAEFAVGGEKPLEPSLRQRLQSDIDAWLAVSTMRDRWQLLLGRMDATVYTQFLHYVNNSPESLPLDGPDIGSREHIFWTLMENALVFRDYTLEPLDCRIHAWIAEDSLLRGMNVIDWRKQSGKVERVHPIPGSTHLSIIADPQFHQSFAQSVAQSLAQ</sequence>
<proteinExistence type="inferred from homology"/>
<dbReference type="InterPro" id="IPR036736">
    <property type="entry name" value="ACP-like_sf"/>
</dbReference>
<dbReference type="GO" id="GO:0043041">
    <property type="term" value="P:amino acid activation for nonribosomal peptide biosynthetic process"/>
    <property type="evidence" value="ECO:0007669"/>
    <property type="project" value="TreeGrafter"/>
</dbReference>
<dbReference type="FunFam" id="3.30.300.30:FF:000010">
    <property type="entry name" value="Enterobactin synthetase component F"/>
    <property type="match status" value="1"/>
</dbReference>
<dbReference type="Gene3D" id="1.10.1200.10">
    <property type="entry name" value="ACP-like"/>
    <property type="match status" value="1"/>
</dbReference>
<dbReference type="InterPro" id="IPR025110">
    <property type="entry name" value="AMP-bd_C"/>
</dbReference>
<dbReference type="InterPro" id="IPR010071">
    <property type="entry name" value="AA_adenyl_dom"/>
</dbReference>
<dbReference type="Gene3D" id="3.40.50.980">
    <property type="match status" value="2"/>
</dbReference>
<dbReference type="InterPro" id="IPR020845">
    <property type="entry name" value="AMP-binding_CS"/>
</dbReference>
<evidence type="ECO:0000256" key="1">
    <source>
        <dbReference type="ARBA" id="ARBA00001957"/>
    </source>
</evidence>
<dbReference type="Gene3D" id="3.30.300.30">
    <property type="match status" value="1"/>
</dbReference>
<dbReference type="InterPro" id="IPR029058">
    <property type="entry name" value="AB_hydrolase_fold"/>
</dbReference>
<dbReference type="Pfam" id="PF13193">
    <property type="entry name" value="AMP-binding_C"/>
    <property type="match status" value="1"/>
</dbReference>
<evidence type="ECO:0000256" key="4">
    <source>
        <dbReference type="ARBA" id="ARBA00022553"/>
    </source>
</evidence>
<dbReference type="FunFam" id="1.10.1200.10:FF:000005">
    <property type="entry name" value="Nonribosomal peptide synthetase 1"/>
    <property type="match status" value="1"/>
</dbReference>
<comment type="cofactor">
    <cofactor evidence="1">
        <name>pantetheine 4'-phosphate</name>
        <dbReference type="ChEBI" id="CHEBI:47942"/>
    </cofactor>
</comment>
<evidence type="ECO:0000256" key="3">
    <source>
        <dbReference type="ARBA" id="ARBA00022450"/>
    </source>
</evidence>
<reference evidence="6 7" key="1">
    <citation type="submission" date="2019-10" db="EMBL/GenBank/DDBJ databases">
        <title>Two novel species isolated from a subtropical stream in China.</title>
        <authorList>
            <person name="Lu H."/>
        </authorList>
    </citation>
    <scope>NUCLEOTIDE SEQUENCE [LARGE SCALE GENOMIC DNA]</scope>
    <source>
        <strain evidence="6 7">FT103W</strain>
    </source>
</reference>
<dbReference type="GO" id="GO:0031177">
    <property type="term" value="F:phosphopantetheine binding"/>
    <property type="evidence" value="ECO:0007669"/>
    <property type="project" value="InterPro"/>
</dbReference>
<keyword evidence="4" id="KW-0597">Phosphoprotein</keyword>
<dbReference type="SUPFAM" id="SSF47336">
    <property type="entry name" value="ACP-like"/>
    <property type="match status" value="1"/>
</dbReference>
<comment type="caution">
    <text evidence="6">The sequence shown here is derived from an EMBL/GenBank/DDBJ whole genome shotgun (WGS) entry which is preliminary data.</text>
</comment>
<dbReference type="InterPro" id="IPR009081">
    <property type="entry name" value="PP-bd_ACP"/>
</dbReference>
<dbReference type="FunFam" id="2.30.38.10:FF:000001">
    <property type="entry name" value="Non-ribosomal peptide synthetase PvdI"/>
    <property type="match status" value="1"/>
</dbReference>
<dbReference type="PROSITE" id="PS50075">
    <property type="entry name" value="CARRIER"/>
    <property type="match status" value="1"/>
</dbReference>
<dbReference type="GO" id="GO:0005829">
    <property type="term" value="C:cytosol"/>
    <property type="evidence" value="ECO:0007669"/>
    <property type="project" value="TreeGrafter"/>
</dbReference>
<dbReference type="InterPro" id="IPR023213">
    <property type="entry name" value="CAT-like_dom_sf"/>
</dbReference>
<dbReference type="FunFam" id="3.40.50.980:FF:000001">
    <property type="entry name" value="Non-ribosomal peptide synthetase"/>
    <property type="match status" value="1"/>
</dbReference>
<dbReference type="InterPro" id="IPR020806">
    <property type="entry name" value="PKS_PP-bd"/>
</dbReference>
<dbReference type="EMBL" id="WHUF01000001">
    <property type="protein sequence ID" value="MQA18412.1"/>
    <property type="molecule type" value="Genomic_DNA"/>
</dbReference>
<keyword evidence="7" id="KW-1185">Reference proteome</keyword>
<dbReference type="Pfam" id="PF00975">
    <property type="entry name" value="Thioesterase"/>
    <property type="match status" value="1"/>
</dbReference>
<feature type="domain" description="Carrier" evidence="5">
    <location>
        <begin position="954"/>
        <end position="1030"/>
    </location>
</feature>
<dbReference type="SUPFAM" id="SSF53474">
    <property type="entry name" value="alpha/beta-Hydrolases"/>
    <property type="match status" value="1"/>
</dbReference>
<evidence type="ECO:0000256" key="2">
    <source>
        <dbReference type="ARBA" id="ARBA00006432"/>
    </source>
</evidence>
<organism evidence="6 7">
    <name type="scientific">Rugamonas rivuli</name>
    <dbReference type="NCBI Taxonomy" id="2743358"/>
    <lineage>
        <taxon>Bacteria</taxon>
        <taxon>Pseudomonadati</taxon>
        <taxon>Pseudomonadota</taxon>
        <taxon>Betaproteobacteria</taxon>
        <taxon>Burkholderiales</taxon>
        <taxon>Oxalobacteraceae</taxon>
        <taxon>Telluria group</taxon>
        <taxon>Rugamonas</taxon>
    </lineage>
</organism>
<gene>
    <name evidence="6" type="ORF">GEV01_02665</name>
</gene>
<dbReference type="PANTHER" id="PTHR45527:SF1">
    <property type="entry name" value="FATTY ACID SYNTHASE"/>
    <property type="match status" value="1"/>
</dbReference>
<evidence type="ECO:0000259" key="5">
    <source>
        <dbReference type="PROSITE" id="PS50075"/>
    </source>
</evidence>
<dbReference type="Gene3D" id="3.30.559.10">
    <property type="entry name" value="Chloramphenicol acetyltransferase-like domain"/>
    <property type="match status" value="1"/>
</dbReference>
<dbReference type="SUPFAM" id="SSF56801">
    <property type="entry name" value="Acetyl-CoA synthetase-like"/>
    <property type="match status" value="1"/>
</dbReference>